<dbReference type="Pfam" id="PF00071">
    <property type="entry name" value="Ras"/>
    <property type="match status" value="1"/>
</dbReference>
<dbReference type="PROSITE" id="PS51419">
    <property type="entry name" value="RAB"/>
    <property type="match status" value="1"/>
</dbReference>
<protein>
    <submittedName>
        <fullName evidence="3">Uncharacterized protein</fullName>
    </submittedName>
</protein>
<comment type="similarity">
    <text evidence="1">Belongs to the small GTPase superfamily. Rab family.</text>
</comment>
<feature type="non-terminal residue" evidence="3">
    <location>
        <position position="103"/>
    </location>
</feature>
<reference evidence="3" key="1">
    <citation type="submission" date="2020-11" db="EMBL/GenBank/DDBJ databases">
        <authorList>
            <person name="Tran Van P."/>
        </authorList>
    </citation>
    <scope>NUCLEOTIDE SEQUENCE</scope>
</reference>
<gene>
    <name evidence="3" type="ORF">ONB1V03_LOCUS23141</name>
</gene>
<dbReference type="SUPFAM" id="SSF52540">
    <property type="entry name" value="P-loop containing nucleoside triphosphate hydrolases"/>
    <property type="match status" value="1"/>
</dbReference>
<dbReference type="GO" id="GO:0003924">
    <property type="term" value="F:GTPase activity"/>
    <property type="evidence" value="ECO:0007669"/>
    <property type="project" value="InterPro"/>
</dbReference>
<dbReference type="EMBL" id="OC971333">
    <property type="protein sequence ID" value="CAD7666904.1"/>
    <property type="molecule type" value="Genomic_DNA"/>
</dbReference>
<dbReference type="PROSITE" id="PS51421">
    <property type="entry name" value="RAS"/>
    <property type="match status" value="1"/>
</dbReference>
<dbReference type="FunFam" id="3.40.50.300:FF:001447">
    <property type="entry name" value="Ras-related protein Rab-1B"/>
    <property type="match status" value="1"/>
</dbReference>
<evidence type="ECO:0000256" key="2">
    <source>
        <dbReference type="ARBA" id="ARBA00022741"/>
    </source>
</evidence>
<dbReference type="InterPro" id="IPR001806">
    <property type="entry name" value="Small_GTPase"/>
</dbReference>
<sequence length="103" mass="11581">MNAAKMSSNSVQLSQQQFKIVLLGEGCVGKTSMMLRYCHNKFNDTHESTLQASFLTKKFIVNNTRVQLSIWDTAGQERFHALGPIYYRDSNGAVLVYDVSDAD</sequence>
<dbReference type="NCBIfam" id="TIGR00231">
    <property type="entry name" value="small_GTP"/>
    <property type="match status" value="1"/>
</dbReference>
<dbReference type="Gene3D" id="3.40.50.300">
    <property type="entry name" value="P-loop containing nucleotide triphosphate hydrolases"/>
    <property type="match status" value="1"/>
</dbReference>
<keyword evidence="4" id="KW-1185">Reference proteome</keyword>
<evidence type="ECO:0000313" key="4">
    <source>
        <dbReference type="Proteomes" id="UP000728032"/>
    </source>
</evidence>
<dbReference type="EMBL" id="CAJPVJ010056508">
    <property type="protein sequence ID" value="CAG2183721.1"/>
    <property type="molecule type" value="Genomic_DNA"/>
</dbReference>
<dbReference type="AlphaFoldDB" id="A0A7R9R2U0"/>
<keyword evidence="2" id="KW-0547">Nucleotide-binding</keyword>
<organism evidence="3">
    <name type="scientific">Oppiella nova</name>
    <dbReference type="NCBI Taxonomy" id="334625"/>
    <lineage>
        <taxon>Eukaryota</taxon>
        <taxon>Metazoa</taxon>
        <taxon>Ecdysozoa</taxon>
        <taxon>Arthropoda</taxon>
        <taxon>Chelicerata</taxon>
        <taxon>Arachnida</taxon>
        <taxon>Acari</taxon>
        <taxon>Acariformes</taxon>
        <taxon>Sarcoptiformes</taxon>
        <taxon>Oribatida</taxon>
        <taxon>Brachypylina</taxon>
        <taxon>Oppioidea</taxon>
        <taxon>Oppiidae</taxon>
        <taxon>Oppiella</taxon>
    </lineage>
</organism>
<dbReference type="InterPro" id="IPR027417">
    <property type="entry name" value="P-loop_NTPase"/>
</dbReference>
<evidence type="ECO:0000256" key="1">
    <source>
        <dbReference type="ARBA" id="ARBA00006270"/>
    </source>
</evidence>
<dbReference type="Proteomes" id="UP000728032">
    <property type="component" value="Unassembled WGS sequence"/>
</dbReference>
<evidence type="ECO:0000313" key="3">
    <source>
        <dbReference type="EMBL" id="CAD7666904.1"/>
    </source>
</evidence>
<name>A0A7R9R2U0_9ACAR</name>
<proteinExistence type="inferred from homology"/>
<dbReference type="GO" id="GO:0005525">
    <property type="term" value="F:GTP binding"/>
    <property type="evidence" value="ECO:0007669"/>
    <property type="project" value="InterPro"/>
</dbReference>
<dbReference type="PANTHER" id="PTHR47978">
    <property type="match status" value="1"/>
</dbReference>
<dbReference type="InterPro" id="IPR005225">
    <property type="entry name" value="Small_GTP-bd"/>
</dbReference>
<dbReference type="SMART" id="SM00173">
    <property type="entry name" value="RAS"/>
    <property type="match status" value="1"/>
</dbReference>
<accession>A0A7R9R2U0</accession>
<dbReference type="PRINTS" id="PR00449">
    <property type="entry name" value="RASTRNSFRMNG"/>
</dbReference>
<dbReference type="OrthoDB" id="63533at2759"/>
<dbReference type="SMART" id="SM00175">
    <property type="entry name" value="RAB"/>
    <property type="match status" value="1"/>
</dbReference>